<protein>
    <submittedName>
        <fullName evidence="8">Zinc transport system permease protein</fullName>
    </submittedName>
</protein>
<dbReference type="EMBL" id="FRAH01000086">
    <property type="protein sequence ID" value="SHL27278.1"/>
    <property type="molecule type" value="Genomic_DNA"/>
</dbReference>
<proteinExistence type="inferred from homology"/>
<evidence type="ECO:0000313" key="9">
    <source>
        <dbReference type="Proteomes" id="UP000183975"/>
    </source>
</evidence>
<feature type="transmembrane region" description="Helical" evidence="7">
    <location>
        <begin position="103"/>
        <end position="124"/>
    </location>
</feature>
<accession>A0A1M6Z9Z7</accession>
<keyword evidence="5 7" id="KW-0472">Membrane</keyword>
<feature type="transmembrane region" description="Helical" evidence="7">
    <location>
        <begin position="178"/>
        <end position="196"/>
    </location>
</feature>
<evidence type="ECO:0000256" key="2">
    <source>
        <dbReference type="ARBA" id="ARBA00008034"/>
    </source>
</evidence>
<evidence type="ECO:0000256" key="4">
    <source>
        <dbReference type="ARBA" id="ARBA00022989"/>
    </source>
</evidence>
<evidence type="ECO:0000256" key="7">
    <source>
        <dbReference type="SAM" id="Phobius"/>
    </source>
</evidence>
<evidence type="ECO:0000313" key="8">
    <source>
        <dbReference type="EMBL" id="SHL27278.1"/>
    </source>
</evidence>
<keyword evidence="3 6" id="KW-0812">Transmembrane</keyword>
<evidence type="ECO:0000256" key="6">
    <source>
        <dbReference type="RuleBase" id="RU003943"/>
    </source>
</evidence>
<dbReference type="InterPro" id="IPR001626">
    <property type="entry name" value="ABC_TroCD"/>
</dbReference>
<comment type="similarity">
    <text evidence="2 6">Belongs to the ABC-3 integral membrane protein family.</text>
</comment>
<reference evidence="8 9" key="1">
    <citation type="submission" date="2016-11" db="EMBL/GenBank/DDBJ databases">
        <authorList>
            <person name="Jaros S."/>
            <person name="Januszkiewicz K."/>
            <person name="Wedrychowicz H."/>
        </authorList>
    </citation>
    <scope>NUCLEOTIDE SEQUENCE [LARGE SCALE GENOMIC DNA]</scope>
    <source>
        <strain evidence="8 9">DSM 14214</strain>
    </source>
</reference>
<dbReference type="GO" id="GO:0010043">
    <property type="term" value="P:response to zinc ion"/>
    <property type="evidence" value="ECO:0007669"/>
    <property type="project" value="TreeGrafter"/>
</dbReference>
<keyword evidence="6" id="KW-0813">Transport</keyword>
<feature type="transmembrane region" description="Helical" evidence="7">
    <location>
        <begin position="74"/>
        <end position="91"/>
    </location>
</feature>
<feature type="transmembrane region" description="Helical" evidence="7">
    <location>
        <begin position="202"/>
        <end position="219"/>
    </location>
</feature>
<comment type="subcellular location">
    <subcellularLocation>
        <location evidence="6">Cell membrane</location>
        <topology evidence="6">Multi-pass membrane protein</topology>
    </subcellularLocation>
    <subcellularLocation>
        <location evidence="1">Membrane</location>
        <topology evidence="1">Multi-pass membrane protein</topology>
    </subcellularLocation>
</comment>
<dbReference type="Pfam" id="PF00950">
    <property type="entry name" value="ABC-3"/>
    <property type="match status" value="1"/>
</dbReference>
<dbReference type="AlphaFoldDB" id="A0A1M6Z9Z7"/>
<feature type="transmembrane region" description="Helical" evidence="7">
    <location>
        <begin position="256"/>
        <end position="274"/>
    </location>
</feature>
<dbReference type="GO" id="GO:0055085">
    <property type="term" value="P:transmembrane transport"/>
    <property type="evidence" value="ECO:0007669"/>
    <property type="project" value="InterPro"/>
</dbReference>
<organism evidence="8 9">
    <name type="scientific">Anaerotignum lactatifermentans DSM 14214</name>
    <dbReference type="NCBI Taxonomy" id="1121323"/>
    <lineage>
        <taxon>Bacteria</taxon>
        <taxon>Bacillati</taxon>
        <taxon>Bacillota</taxon>
        <taxon>Clostridia</taxon>
        <taxon>Lachnospirales</taxon>
        <taxon>Anaerotignaceae</taxon>
        <taxon>Anaerotignum</taxon>
    </lineage>
</organism>
<feature type="transmembrane region" description="Helical" evidence="7">
    <location>
        <begin position="20"/>
        <end position="42"/>
    </location>
</feature>
<name>A0A1M6Z9Z7_9FIRM</name>
<dbReference type="OrthoDB" id="9778117at2"/>
<feature type="transmembrane region" description="Helical" evidence="7">
    <location>
        <begin position="231"/>
        <end position="250"/>
    </location>
</feature>
<dbReference type="Gene3D" id="1.10.3470.10">
    <property type="entry name" value="ABC transporter involved in vitamin B12 uptake, BtuC"/>
    <property type="match status" value="1"/>
</dbReference>
<dbReference type="RefSeq" id="WP_072853387.1">
    <property type="nucleotide sequence ID" value="NZ_FRAH01000086.1"/>
</dbReference>
<evidence type="ECO:0000256" key="5">
    <source>
        <dbReference type="ARBA" id="ARBA00023136"/>
    </source>
</evidence>
<dbReference type="Proteomes" id="UP000183975">
    <property type="component" value="Unassembled WGS sequence"/>
</dbReference>
<dbReference type="GO" id="GO:0043190">
    <property type="term" value="C:ATP-binding cassette (ABC) transporter complex"/>
    <property type="evidence" value="ECO:0007669"/>
    <property type="project" value="InterPro"/>
</dbReference>
<dbReference type="InterPro" id="IPR037294">
    <property type="entry name" value="ABC_BtuC-like"/>
</dbReference>
<feature type="transmembrane region" description="Helical" evidence="7">
    <location>
        <begin position="144"/>
        <end position="166"/>
    </location>
</feature>
<evidence type="ECO:0000256" key="3">
    <source>
        <dbReference type="ARBA" id="ARBA00022692"/>
    </source>
</evidence>
<evidence type="ECO:0000256" key="1">
    <source>
        <dbReference type="ARBA" id="ARBA00004141"/>
    </source>
</evidence>
<dbReference type="SUPFAM" id="SSF81345">
    <property type="entry name" value="ABC transporter involved in vitamin B12 uptake, BtuC"/>
    <property type="match status" value="1"/>
</dbReference>
<keyword evidence="4 7" id="KW-1133">Transmembrane helix</keyword>
<dbReference type="PANTHER" id="PTHR30477:SF0">
    <property type="entry name" value="METAL TRANSPORT SYSTEM MEMBRANE PROTEIN TM_0125-RELATED"/>
    <property type="match status" value="1"/>
</dbReference>
<sequence>MSVIYGFLESLPLSMFQYDFMKNAFLAAVLIAPLFALLGTMAVNNKMAFFSDALGHSAFTGIGLGVLLGLDNPILAMLAFGIFLSLVITKVKAANMASSDTIISVFSSSAMALGIVILSGSGGFSKYSSYLIGDILTVSQTDLLVLLLVLIGVYVLWAVFYNQLLLLSINRSLAASRGVRVVLMENIFVIMVAVAVMVSIRAIGILMINSLLILPAAAARNVTRSARGYHWLTTVFGLVSALAGLTISYYGDTSAGATMVLTAAVLFLITYPIGKYRK</sequence>
<keyword evidence="9" id="KW-1185">Reference proteome</keyword>
<gene>
    <name evidence="8" type="ORF">SAMN02745138_03176</name>
</gene>
<dbReference type="PANTHER" id="PTHR30477">
    <property type="entry name" value="ABC-TRANSPORTER METAL-BINDING PROTEIN"/>
    <property type="match status" value="1"/>
</dbReference>